<gene>
    <name evidence="1" type="ORF">YSA_01445</name>
</gene>
<dbReference type="KEGG" id="ppi:YSA_01445"/>
<dbReference type="Proteomes" id="UP000005268">
    <property type="component" value="Chromosome"/>
</dbReference>
<dbReference type="EMBL" id="CP003588">
    <property type="protein sequence ID" value="AFK67558.1"/>
    <property type="molecule type" value="Genomic_DNA"/>
</dbReference>
<dbReference type="HOGENOM" id="CLU_3204176_0_0_6"/>
<evidence type="ECO:0000313" key="2">
    <source>
        <dbReference type="Proteomes" id="UP000005268"/>
    </source>
</evidence>
<evidence type="ECO:0000313" key="1">
    <source>
        <dbReference type="EMBL" id="AFK67558.1"/>
    </source>
</evidence>
<protein>
    <submittedName>
        <fullName evidence="1">Uncharacterized protein</fullName>
    </submittedName>
</protein>
<reference evidence="1 2" key="1">
    <citation type="journal article" date="2012" name="J. Bacteriol.">
        <title>Complete Genome Sequence of the Naphthalene-Degrading Pseudomonas putida Strain ND6.</title>
        <authorList>
            <person name="Li S."/>
            <person name="Zhao H."/>
            <person name="Li Y."/>
            <person name="Niu S."/>
            <person name="Cai B."/>
        </authorList>
    </citation>
    <scope>NUCLEOTIDE SEQUENCE [LARGE SCALE GENOMIC DNA]</scope>
    <source>
        <strain evidence="1 2">ND6</strain>
    </source>
</reference>
<name>I3UPY7_PSEPU</name>
<sequence length="45" mass="4910">MGCGFKPDFAVISFNVFCTNFRGFGAFVPSAWYNVPISDGNDQNA</sequence>
<accession>I3UPY7</accession>
<proteinExistence type="predicted"/>
<organism evidence="1 2">
    <name type="scientific">Pseudomonas putida ND6</name>
    <dbReference type="NCBI Taxonomy" id="231023"/>
    <lineage>
        <taxon>Bacteria</taxon>
        <taxon>Pseudomonadati</taxon>
        <taxon>Pseudomonadota</taxon>
        <taxon>Gammaproteobacteria</taxon>
        <taxon>Pseudomonadales</taxon>
        <taxon>Pseudomonadaceae</taxon>
        <taxon>Pseudomonas</taxon>
    </lineage>
</organism>
<dbReference type="AlphaFoldDB" id="I3UPY7"/>